<dbReference type="EMBL" id="BMNE01000009">
    <property type="protein sequence ID" value="GGN95940.1"/>
    <property type="molecule type" value="Genomic_DNA"/>
</dbReference>
<evidence type="ECO:0000313" key="3">
    <source>
        <dbReference type="Proteomes" id="UP000658127"/>
    </source>
</evidence>
<reference evidence="3" key="1">
    <citation type="journal article" date="2019" name="Int. J. Syst. Evol. Microbiol.">
        <title>The Global Catalogue of Microorganisms (GCM) 10K type strain sequencing project: providing services to taxonomists for standard genome sequencing and annotation.</title>
        <authorList>
            <consortium name="The Broad Institute Genomics Platform"/>
            <consortium name="The Broad Institute Genome Sequencing Center for Infectious Disease"/>
            <person name="Wu L."/>
            <person name="Ma J."/>
        </authorList>
    </citation>
    <scope>NUCLEOTIDE SEQUENCE [LARGE SCALE GENOMIC DNA]</scope>
    <source>
        <strain evidence="3">CGMCC 4.7329</strain>
    </source>
</reference>
<dbReference type="PANTHER" id="PTHR32097:SF17">
    <property type="entry name" value="CAMP-BINDING PROTEIN 1-RELATED"/>
    <property type="match status" value="1"/>
</dbReference>
<dbReference type="CDD" id="cd06974">
    <property type="entry name" value="TerD_like"/>
    <property type="match status" value="1"/>
</dbReference>
<dbReference type="PANTHER" id="PTHR32097">
    <property type="entry name" value="CAMP-BINDING PROTEIN 1-RELATED"/>
    <property type="match status" value="1"/>
</dbReference>
<sequence>MTGAHTNTLTHVTMGLGWDPAQPAGTVVPRGTDIDLNAAALSFAADRFVDAAFHDQLISRDGAVRHLGDSVTGDGDGDNEVIVVDITQLSPDISTVVFLVTCYTGQRFGEIDNGFCRIADNVTGTELAHIDLGAARDHTGFVLGKLHRPHGDWVFTLIGEPMQAQHAAEAVPQLGTYLA</sequence>
<comment type="caution">
    <text evidence="2">The sequence shown here is derived from an EMBL/GenBank/DDBJ whole genome shotgun (WGS) entry which is preliminary data.</text>
</comment>
<dbReference type="InterPro" id="IPR003325">
    <property type="entry name" value="TerD"/>
</dbReference>
<protein>
    <submittedName>
        <fullName evidence="2">Tellurium resistance protein TerZ</fullName>
    </submittedName>
</protein>
<gene>
    <name evidence="2" type="ORF">GCM10011610_60480</name>
</gene>
<dbReference type="InterPro" id="IPR051324">
    <property type="entry name" value="Stress/Tellurium_Resist"/>
</dbReference>
<keyword evidence="3" id="KW-1185">Reference proteome</keyword>
<dbReference type="Gene3D" id="2.60.60.30">
    <property type="entry name" value="sav2460 like domains"/>
    <property type="match status" value="1"/>
</dbReference>
<name>A0ABQ2KXR7_9NOCA</name>
<dbReference type="RefSeq" id="WP_189033884.1">
    <property type="nucleotide sequence ID" value="NZ_BMNE01000009.1"/>
</dbReference>
<feature type="domain" description="TerD" evidence="1">
    <location>
        <begin position="6"/>
        <end position="164"/>
    </location>
</feature>
<evidence type="ECO:0000259" key="1">
    <source>
        <dbReference type="Pfam" id="PF02342"/>
    </source>
</evidence>
<accession>A0ABQ2KXR7</accession>
<proteinExistence type="predicted"/>
<organism evidence="2 3">
    <name type="scientific">Nocardia rhizosphaerihabitans</name>
    <dbReference type="NCBI Taxonomy" id="1691570"/>
    <lineage>
        <taxon>Bacteria</taxon>
        <taxon>Bacillati</taxon>
        <taxon>Actinomycetota</taxon>
        <taxon>Actinomycetes</taxon>
        <taxon>Mycobacteriales</taxon>
        <taxon>Nocardiaceae</taxon>
        <taxon>Nocardia</taxon>
    </lineage>
</organism>
<dbReference type="Pfam" id="PF02342">
    <property type="entry name" value="TerD"/>
    <property type="match status" value="1"/>
</dbReference>
<dbReference type="Proteomes" id="UP000658127">
    <property type="component" value="Unassembled WGS sequence"/>
</dbReference>
<evidence type="ECO:0000313" key="2">
    <source>
        <dbReference type="EMBL" id="GGN95940.1"/>
    </source>
</evidence>